<dbReference type="AlphaFoldDB" id="A0AA87Z7D4"/>
<protein>
    <submittedName>
        <fullName evidence="1">Uncharacterized protein</fullName>
    </submittedName>
</protein>
<evidence type="ECO:0000313" key="1">
    <source>
        <dbReference type="EMBL" id="GMN30933.1"/>
    </source>
</evidence>
<name>A0AA87Z7D4_FICCA</name>
<sequence length="114" mass="11960">MSRGRCRSAEGAPDDLQSVGCRSEIESWRGQRGLDWTAPELGGGSDNLQSVGCRSEIASWRRRSGLAWTAPELEGGLDDLQLRAGGSGGGSDNVKGRRGDVGWVARNAVTGSTA</sequence>
<keyword evidence="2" id="KW-1185">Reference proteome</keyword>
<accession>A0AA87Z7D4</accession>
<dbReference type="Proteomes" id="UP001187192">
    <property type="component" value="Unassembled WGS sequence"/>
</dbReference>
<organism evidence="1 2">
    <name type="scientific">Ficus carica</name>
    <name type="common">Common fig</name>
    <dbReference type="NCBI Taxonomy" id="3494"/>
    <lineage>
        <taxon>Eukaryota</taxon>
        <taxon>Viridiplantae</taxon>
        <taxon>Streptophyta</taxon>
        <taxon>Embryophyta</taxon>
        <taxon>Tracheophyta</taxon>
        <taxon>Spermatophyta</taxon>
        <taxon>Magnoliopsida</taxon>
        <taxon>eudicotyledons</taxon>
        <taxon>Gunneridae</taxon>
        <taxon>Pentapetalae</taxon>
        <taxon>rosids</taxon>
        <taxon>fabids</taxon>
        <taxon>Rosales</taxon>
        <taxon>Moraceae</taxon>
        <taxon>Ficeae</taxon>
        <taxon>Ficus</taxon>
    </lineage>
</organism>
<dbReference type="EMBL" id="BTGU01001893">
    <property type="protein sequence ID" value="GMN30933.1"/>
    <property type="molecule type" value="Genomic_DNA"/>
</dbReference>
<reference evidence="1" key="1">
    <citation type="submission" date="2023-07" db="EMBL/GenBank/DDBJ databases">
        <title>draft genome sequence of fig (Ficus carica).</title>
        <authorList>
            <person name="Takahashi T."/>
            <person name="Nishimura K."/>
        </authorList>
    </citation>
    <scope>NUCLEOTIDE SEQUENCE</scope>
</reference>
<comment type="caution">
    <text evidence="1">The sequence shown here is derived from an EMBL/GenBank/DDBJ whole genome shotgun (WGS) entry which is preliminary data.</text>
</comment>
<gene>
    <name evidence="1" type="ORF">TIFTF001_041524</name>
</gene>
<evidence type="ECO:0000313" key="2">
    <source>
        <dbReference type="Proteomes" id="UP001187192"/>
    </source>
</evidence>
<proteinExistence type="predicted"/>